<proteinExistence type="predicted"/>
<dbReference type="EMBL" id="HBUF01191428">
    <property type="protein sequence ID" value="CAG6658488.1"/>
    <property type="molecule type" value="Transcribed_RNA"/>
</dbReference>
<name>A0A8D8RZ83_9HEMI</name>
<dbReference type="AlphaFoldDB" id="A0A8D8RZ83"/>
<accession>A0A8D8RZ83</accession>
<protein>
    <submittedName>
        <fullName evidence="1">Uncharacterized protein</fullName>
    </submittedName>
</protein>
<evidence type="ECO:0000313" key="1">
    <source>
        <dbReference type="EMBL" id="CAG6658492.1"/>
    </source>
</evidence>
<organism evidence="1">
    <name type="scientific">Cacopsylla melanoneura</name>
    <dbReference type="NCBI Taxonomy" id="428564"/>
    <lineage>
        <taxon>Eukaryota</taxon>
        <taxon>Metazoa</taxon>
        <taxon>Ecdysozoa</taxon>
        <taxon>Arthropoda</taxon>
        <taxon>Hexapoda</taxon>
        <taxon>Insecta</taxon>
        <taxon>Pterygota</taxon>
        <taxon>Neoptera</taxon>
        <taxon>Paraneoptera</taxon>
        <taxon>Hemiptera</taxon>
        <taxon>Sternorrhyncha</taxon>
        <taxon>Psylloidea</taxon>
        <taxon>Psyllidae</taxon>
        <taxon>Psyllinae</taxon>
        <taxon>Cacopsylla</taxon>
    </lineage>
</organism>
<sequence>MWYHSAGKVHQEELFIVFSVQEDLSECRASPSGGIIQGDSEKHVHTLTTYSMEDFGGVCSLKEVAIRLPVGVPPNPFKTSELQTANCKLEVITVYVRLRKGLF</sequence>
<dbReference type="EMBL" id="HBUF01191430">
    <property type="protein sequence ID" value="CAG6658492.1"/>
    <property type="molecule type" value="Transcribed_RNA"/>
</dbReference>
<reference evidence="1" key="1">
    <citation type="submission" date="2021-05" db="EMBL/GenBank/DDBJ databases">
        <authorList>
            <person name="Alioto T."/>
            <person name="Alioto T."/>
            <person name="Gomez Garrido J."/>
        </authorList>
    </citation>
    <scope>NUCLEOTIDE SEQUENCE</scope>
</reference>
<dbReference type="EMBL" id="HBUF01191429">
    <property type="protein sequence ID" value="CAG6658490.1"/>
    <property type="molecule type" value="Transcribed_RNA"/>
</dbReference>